<evidence type="ECO:0000256" key="4">
    <source>
        <dbReference type="SAM" id="MobiDB-lite"/>
    </source>
</evidence>
<dbReference type="InterPro" id="IPR000219">
    <property type="entry name" value="DH_dom"/>
</dbReference>
<accession>A0A671M6K7</accession>
<feature type="compositionally biased region" description="Polar residues" evidence="4">
    <location>
        <begin position="8"/>
        <end position="39"/>
    </location>
</feature>
<dbReference type="InterPro" id="IPR051336">
    <property type="entry name" value="RhoGEF_Guanine_NuclExch_SF"/>
</dbReference>
<feature type="region of interest" description="Disordered" evidence="4">
    <location>
        <begin position="1"/>
        <end position="39"/>
    </location>
</feature>
<dbReference type="GO" id="GO:0005085">
    <property type="term" value="F:guanyl-nucleotide exchange factor activity"/>
    <property type="evidence" value="ECO:0007669"/>
    <property type="project" value="UniProtKB-KW"/>
</dbReference>
<dbReference type="SMART" id="SM00325">
    <property type="entry name" value="RhoGEF"/>
    <property type="match status" value="1"/>
</dbReference>
<proteinExistence type="predicted"/>
<evidence type="ECO:0000256" key="3">
    <source>
        <dbReference type="ARBA" id="ARBA00022658"/>
    </source>
</evidence>
<dbReference type="AlphaFoldDB" id="A0A671M6K7"/>
<dbReference type="GO" id="GO:0019898">
    <property type="term" value="C:extrinsic component of membrane"/>
    <property type="evidence" value="ECO:0007669"/>
    <property type="project" value="TreeGrafter"/>
</dbReference>
<comment type="subcellular location">
    <subcellularLocation>
        <location evidence="1">Cytoplasm</location>
    </subcellularLocation>
</comment>
<sequence>ASLPPDTPSTSVSTDDLSPISRGNHQPLSTRQPSTTPQHSIKALKRWLSSPVRKLSLGRGGKGQSSKVIQSPEGSAYMFLPLSSTQGLLSPTESKKLPCSYRSLVWTSFTLYHSKVRSQVPNLTDETHVHSQSPEDDEQERRTALEKSMLLVETEKLYVEDLGLVVEGYMATMKSVGVPEYLVGKDKIVFGNIHQIYDWHKDYFLGVLEKCVWEPDLLAQLFIKHEKRLNMYVVYCQNKPKSEHIVSEYIETYFELGHRLQLNDLLIKPVQRIMKYQLLLKVCDILNYYSVLFVSLSQRAVEVMCFVPKRCNDMMNVGRLQGFELRAQGKLLQQDTFTFIENENSILSRPKERRVFLFEQLVILSEPIDRKKGFSLPGYIYKNSIKISCLGIEDHCPDDPCRMVLTSRNIDGSMQRFILRASSPEIIMTWANDIIQVLETQRNFLNALQSPIEFQRKEIKSLSLGKNLTTSPSLNSSLQPFSSASIDRQGLPCLRSWSSSQPSMPH</sequence>
<keyword evidence="3" id="KW-0344">Guanine-nucleotide releasing factor</keyword>
<dbReference type="GO" id="GO:0007411">
    <property type="term" value="P:axon guidance"/>
    <property type="evidence" value="ECO:0007669"/>
    <property type="project" value="TreeGrafter"/>
</dbReference>
<dbReference type="PANTHER" id="PTHR22826:SF210">
    <property type="entry name" value="RHO GUANINE NUCLEOTIDE EXCHANGE FACTOR (GEF) 25B-RELATED"/>
    <property type="match status" value="1"/>
</dbReference>
<dbReference type="Proteomes" id="UP000472260">
    <property type="component" value="Unassembled WGS sequence"/>
</dbReference>
<dbReference type="SUPFAM" id="SSF50729">
    <property type="entry name" value="PH domain-like"/>
    <property type="match status" value="1"/>
</dbReference>
<protein>
    <submittedName>
        <fullName evidence="6">Rho guanine nucleotide exchange factor (GEF) 25b</fullName>
    </submittedName>
</protein>
<feature type="domain" description="DH" evidence="5">
    <location>
        <begin position="151"/>
        <end position="281"/>
    </location>
</feature>
<dbReference type="PANTHER" id="PTHR22826">
    <property type="entry name" value="RHO GUANINE EXCHANGE FACTOR-RELATED"/>
    <property type="match status" value="1"/>
</dbReference>
<evidence type="ECO:0000256" key="1">
    <source>
        <dbReference type="ARBA" id="ARBA00004496"/>
    </source>
</evidence>
<dbReference type="FunFam" id="1.20.900.10:FF:000008">
    <property type="entry name" value="rho guanine nucleotide exchange factor 25"/>
    <property type="match status" value="1"/>
</dbReference>
<evidence type="ECO:0000313" key="7">
    <source>
        <dbReference type="Proteomes" id="UP000472260"/>
    </source>
</evidence>
<dbReference type="CDD" id="cd00160">
    <property type="entry name" value="RhoGEF"/>
    <property type="match status" value="1"/>
</dbReference>
<dbReference type="SUPFAM" id="SSF48065">
    <property type="entry name" value="DBL homology domain (DH-domain)"/>
    <property type="match status" value="1"/>
</dbReference>
<dbReference type="Gene3D" id="1.20.900.10">
    <property type="entry name" value="Dbl homology (DH) domain"/>
    <property type="match status" value="1"/>
</dbReference>
<dbReference type="Pfam" id="PF22697">
    <property type="entry name" value="SOS1_NGEF_PH"/>
    <property type="match status" value="1"/>
</dbReference>
<reference evidence="6" key="1">
    <citation type="submission" date="2025-08" db="UniProtKB">
        <authorList>
            <consortium name="Ensembl"/>
        </authorList>
    </citation>
    <scope>IDENTIFICATION</scope>
</reference>
<keyword evidence="7" id="KW-1185">Reference proteome</keyword>
<dbReference type="InterPro" id="IPR055251">
    <property type="entry name" value="SOS1_NGEF_PH"/>
</dbReference>
<dbReference type="Gene3D" id="2.30.29.30">
    <property type="entry name" value="Pleckstrin-homology domain (PH domain)/Phosphotyrosine-binding domain (PTB)"/>
    <property type="match status" value="1"/>
</dbReference>
<feature type="region of interest" description="Disordered" evidence="4">
    <location>
        <begin position="123"/>
        <end position="142"/>
    </location>
</feature>
<dbReference type="InterPro" id="IPR011993">
    <property type="entry name" value="PH-like_dom_sf"/>
</dbReference>
<evidence type="ECO:0000259" key="5">
    <source>
        <dbReference type="PROSITE" id="PS50010"/>
    </source>
</evidence>
<keyword evidence="2" id="KW-0963">Cytoplasm</keyword>
<evidence type="ECO:0000256" key="2">
    <source>
        <dbReference type="ARBA" id="ARBA00022490"/>
    </source>
</evidence>
<dbReference type="InterPro" id="IPR035899">
    <property type="entry name" value="DBL_dom_sf"/>
</dbReference>
<dbReference type="GO" id="GO:0005737">
    <property type="term" value="C:cytoplasm"/>
    <property type="evidence" value="ECO:0007669"/>
    <property type="project" value="UniProtKB-SubCell"/>
</dbReference>
<dbReference type="PROSITE" id="PS50010">
    <property type="entry name" value="DH_2"/>
    <property type="match status" value="1"/>
</dbReference>
<name>A0A671M6K7_9TELE</name>
<dbReference type="Pfam" id="PF00621">
    <property type="entry name" value="RhoGEF"/>
    <property type="match status" value="1"/>
</dbReference>
<dbReference type="Ensembl" id="ENSSANT00000027941.1">
    <property type="protein sequence ID" value="ENSSANP00000026228.1"/>
    <property type="gene ID" value="ENSSANG00000013542.1"/>
</dbReference>
<evidence type="ECO:0000313" key="6">
    <source>
        <dbReference type="Ensembl" id="ENSSANP00000026228.1"/>
    </source>
</evidence>
<reference evidence="6" key="2">
    <citation type="submission" date="2025-09" db="UniProtKB">
        <authorList>
            <consortium name="Ensembl"/>
        </authorList>
    </citation>
    <scope>IDENTIFICATION</scope>
</reference>
<organism evidence="6 7">
    <name type="scientific">Sinocyclocheilus anshuiensis</name>
    <dbReference type="NCBI Taxonomy" id="1608454"/>
    <lineage>
        <taxon>Eukaryota</taxon>
        <taxon>Metazoa</taxon>
        <taxon>Chordata</taxon>
        <taxon>Craniata</taxon>
        <taxon>Vertebrata</taxon>
        <taxon>Euteleostomi</taxon>
        <taxon>Actinopterygii</taxon>
        <taxon>Neopterygii</taxon>
        <taxon>Teleostei</taxon>
        <taxon>Ostariophysi</taxon>
        <taxon>Cypriniformes</taxon>
        <taxon>Cyprinidae</taxon>
        <taxon>Cyprininae</taxon>
        <taxon>Sinocyclocheilus</taxon>
    </lineage>
</organism>